<dbReference type="EMBL" id="KE560608">
    <property type="protein sequence ID" value="EPZ36268.1"/>
    <property type="molecule type" value="Genomic_DNA"/>
</dbReference>
<reference evidence="2 4" key="1">
    <citation type="journal article" date="2013" name="Curr. Biol.">
        <title>Shared signatures of parasitism and phylogenomics unite Cryptomycota and microsporidia.</title>
        <authorList>
            <person name="James T.Y."/>
            <person name="Pelin A."/>
            <person name="Bonen L."/>
            <person name="Ahrendt S."/>
            <person name="Sain D."/>
            <person name="Corradi N."/>
            <person name="Stajich J.E."/>
        </authorList>
    </citation>
    <scope>NUCLEOTIDE SEQUENCE [LARGE SCALE GENOMIC DNA]</scope>
    <source>
        <strain evidence="2 4">CSF55</strain>
        <strain evidence="2 4">CSF55</strain>
    </source>
</reference>
<protein>
    <submittedName>
        <fullName evidence="2">Uncharacterized protein</fullName>
    </submittedName>
</protein>
<sequence length="211" mass="24325">MLAWATSGRSHSSHLHRALSKEDLTLKLDTAAERRKRHENEKVQKAHEVVARVKDTNTRVKTHSKVEATEKLSRLHDKLDHAAEAKSKKESRKKQELESHATVVKQRKEAATQDYPPSPGHEEISRKLNEAEERRKALEHDKINKVTNHLQVYEQRSRTSSANGKHELEEKLNAAERRRKEQEKQLQEKLAAAEEHAKIVRTRKSAKNSLS</sequence>
<feature type="compositionally biased region" description="Basic residues" evidence="1">
    <location>
        <begin position="199"/>
        <end position="211"/>
    </location>
</feature>
<dbReference type="AlphaFoldDB" id="A0A075B1N3"/>
<feature type="compositionally biased region" description="Basic and acidic residues" evidence="1">
    <location>
        <begin position="164"/>
        <end position="198"/>
    </location>
</feature>
<evidence type="ECO:0000313" key="3">
    <source>
        <dbReference type="EMBL" id="RKP18634.1"/>
    </source>
</evidence>
<dbReference type="Proteomes" id="UP000030755">
    <property type="component" value="Unassembled WGS sequence"/>
</dbReference>
<reference evidence="5" key="2">
    <citation type="journal article" date="2018" name="Nat. Microbiol.">
        <title>Leveraging single-cell genomics to expand the fungal tree of life.</title>
        <authorList>
            <person name="Ahrendt S.R."/>
            <person name="Quandt C.A."/>
            <person name="Ciobanu D."/>
            <person name="Clum A."/>
            <person name="Salamov A."/>
            <person name="Andreopoulos B."/>
            <person name="Cheng J.F."/>
            <person name="Woyke T."/>
            <person name="Pelin A."/>
            <person name="Henrissat B."/>
            <person name="Reynolds N.K."/>
            <person name="Benny G.L."/>
            <person name="Smith M.E."/>
            <person name="James T.Y."/>
            <person name="Grigoriev I.V."/>
        </authorList>
    </citation>
    <scope>NUCLEOTIDE SEQUENCE [LARGE SCALE GENOMIC DNA]</scope>
    <source>
        <strain evidence="5">CSF55</strain>
    </source>
</reference>
<reference evidence="3" key="3">
    <citation type="submission" date="2018-08" db="EMBL/GenBank/DDBJ databases">
        <title>Leveraging single-cell genomics to expand the Fungal Tree of Life.</title>
        <authorList>
            <consortium name="DOE Joint Genome Institute"/>
            <person name="Ahrendt S.R."/>
            <person name="Quandt C.A."/>
            <person name="Ciobanu D."/>
            <person name="Clum A."/>
            <person name="Salamov A."/>
            <person name="Andreopoulos B."/>
            <person name="Cheng J.-F."/>
            <person name="Woyke T."/>
            <person name="Pelin A."/>
            <person name="Henrissat B."/>
            <person name="Reynolds N."/>
            <person name="Benny G.L."/>
            <person name="Smith M.E."/>
            <person name="James T.Y."/>
            <person name="Grigoriev I.V."/>
        </authorList>
    </citation>
    <scope>NUCLEOTIDE SEQUENCE</scope>
    <source>
        <strain evidence="3">CSF55</strain>
    </source>
</reference>
<evidence type="ECO:0000313" key="2">
    <source>
        <dbReference type="EMBL" id="EPZ36268.1"/>
    </source>
</evidence>
<feature type="compositionally biased region" description="Basic and acidic residues" evidence="1">
    <location>
        <begin position="120"/>
        <end position="144"/>
    </location>
</feature>
<feature type="region of interest" description="Disordered" evidence="1">
    <location>
        <begin position="1"/>
        <end position="211"/>
    </location>
</feature>
<feature type="compositionally biased region" description="Basic and acidic residues" evidence="1">
    <location>
        <begin position="19"/>
        <end position="99"/>
    </location>
</feature>
<organism evidence="2 4">
    <name type="scientific">Rozella allomycis (strain CSF55)</name>
    <dbReference type="NCBI Taxonomy" id="988480"/>
    <lineage>
        <taxon>Eukaryota</taxon>
        <taxon>Fungi</taxon>
        <taxon>Fungi incertae sedis</taxon>
        <taxon>Cryptomycota</taxon>
        <taxon>Cryptomycota incertae sedis</taxon>
        <taxon>Rozella</taxon>
    </lineage>
</organism>
<accession>A0A075B1N3</accession>
<dbReference type="OMA" id="NATEIRC"/>
<name>A0A075B1N3_ROZAC</name>
<dbReference type="Proteomes" id="UP000281549">
    <property type="component" value="Unassembled WGS sequence"/>
</dbReference>
<dbReference type="OrthoDB" id="2433859at2759"/>
<dbReference type="Gene3D" id="6.10.280.30">
    <property type="match status" value="1"/>
</dbReference>
<dbReference type="HOGENOM" id="CLU_1305465_0_0_1"/>
<gene>
    <name evidence="2" type="ORF">O9G_005151</name>
    <name evidence="3" type="ORF">ROZALSC1DRAFT_29699</name>
</gene>
<evidence type="ECO:0000256" key="1">
    <source>
        <dbReference type="SAM" id="MobiDB-lite"/>
    </source>
</evidence>
<evidence type="ECO:0000313" key="4">
    <source>
        <dbReference type="Proteomes" id="UP000030755"/>
    </source>
</evidence>
<keyword evidence="4" id="KW-1185">Reference proteome</keyword>
<evidence type="ECO:0000313" key="5">
    <source>
        <dbReference type="Proteomes" id="UP000281549"/>
    </source>
</evidence>
<dbReference type="EMBL" id="ML005407">
    <property type="protein sequence ID" value="RKP18634.1"/>
    <property type="molecule type" value="Genomic_DNA"/>
</dbReference>
<proteinExistence type="predicted"/>